<dbReference type="InterPro" id="IPR017853">
    <property type="entry name" value="GH"/>
</dbReference>
<keyword evidence="6 8" id="KW-0326">Glycosidase</keyword>
<accession>A0A9W8AB19</accession>
<evidence type="ECO:0000256" key="7">
    <source>
        <dbReference type="ARBA" id="ARBA00023326"/>
    </source>
</evidence>
<keyword evidence="5" id="KW-0119">Carbohydrate metabolism</keyword>
<dbReference type="PANTHER" id="PTHR45708">
    <property type="entry name" value="ENDOCHITINASE"/>
    <property type="match status" value="1"/>
</dbReference>
<dbReference type="AlphaFoldDB" id="A0A9W8AB19"/>
<feature type="chain" id="PRO_5040809617" description="chitinase" evidence="10">
    <location>
        <begin position="28"/>
        <end position="686"/>
    </location>
</feature>
<name>A0A9W8AB19_9FUNG</name>
<feature type="region of interest" description="Disordered" evidence="9">
    <location>
        <begin position="338"/>
        <end position="407"/>
    </location>
</feature>
<dbReference type="GO" id="GO:0000272">
    <property type="term" value="P:polysaccharide catabolic process"/>
    <property type="evidence" value="ECO:0007669"/>
    <property type="project" value="UniProtKB-KW"/>
</dbReference>
<evidence type="ECO:0000256" key="6">
    <source>
        <dbReference type="ARBA" id="ARBA00023295"/>
    </source>
</evidence>
<gene>
    <name evidence="12" type="primary">CHT2_4</name>
    <name evidence="12" type="ORF">IWQ60_003332</name>
</gene>
<evidence type="ECO:0000256" key="2">
    <source>
        <dbReference type="ARBA" id="ARBA00012729"/>
    </source>
</evidence>
<proteinExistence type="predicted"/>
<comment type="catalytic activity">
    <reaction evidence="1">
        <text>Random endo-hydrolysis of N-acetyl-beta-D-glucosaminide (1-&gt;4)-beta-linkages in chitin and chitodextrins.</text>
        <dbReference type="EC" id="3.2.1.14"/>
    </reaction>
</comment>
<feature type="signal peptide" evidence="10">
    <location>
        <begin position="1"/>
        <end position="27"/>
    </location>
</feature>
<sequence length="686" mass="72301">MLFGKPLTAFTAGLALATVNLVPVATAFDLKCNNNLVHYWGQNSYGASHPNDAANWEKPLADYCKDDTSNAFVLSFLHIFNAGKDQLPGTNFANHCNTTFPGTELHQCPDIAKDITYCQGRGKKVLLSLGGAAGSYGFQNDQDAAKFSQTIWNLFLGGTSNTRPFGDVRLDGVDLDIEGGGTVGYSTFVTELRKLYKSDTEKQYLVAAAPQCPYPDAYMGPVMNTAHLDMVFVQFYNNFCGVNNYPQFFNFNEWQTWADSISVNKDVKVFLGVPGSSTAAGNGYIDSARLATIIQETRAKYSAFGGAMVWDASQGYNNVGEGLATSYSAKLKAVLNQGQKCGGQDSTPTSSKHEPEPTSSPSTSIDKTTSPSSTATTENPGESSSDMSSSVSSTSTSASPSTPPGNDSCVVADSPCGTEGAFHCNGYDFAQCVHGKWLVRPCSDDESLACFSTSSGGVYCDTPQDRPITSCPASALVALVQCDSGALTTSQAANDALAVGGLNDSLIPVNALLSSVTDRPQRVNNLNTHGAVHAIDATFELTHVDKATQKYHLQVTLHAASPVPLSATGWAFGFNLTPGQSLERATVDTSTAPMTASLNLNVADQSILGAAAAGASELTVLASAYPQLGDSHILLSPTLAMNAASLHSESDKAPSFMALRFIVEGSYKANASPLLPDPASLTFVTV</sequence>
<dbReference type="GO" id="GO:0008843">
    <property type="term" value="F:endochitinase activity"/>
    <property type="evidence" value="ECO:0007669"/>
    <property type="project" value="UniProtKB-EC"/>
</dbReference>
<evidence type="ECO:0000256" key="1">
    <source>
        <dbReference type="ARBA" id="ARBA00000822"/>
    </source>
</evidence>
<dbReference type="GO" id="GO:0006032">
    <property type="term" value="P:chitin catabolic process"/>
    <property type="evidence" value="ECO:0007669"/>
    <property type="project" value="UniProtKB-KW"/>
</dbReference>
<protein>
    <recommendedName>
        <fullName evidence="2">chitinase</fullName>
        <ecNumber evidence="2">3.2.1.14</ecNumber>
    </recommendedName>
</protein>
<dbReference type="PROSITE" id="PS01095">
    <property type="entry name" value="GH18_1"/>
    <property type="match status" value="1"/>
</dbReference>
<feature type="compositionally biased region" description="Low complexity" evidence="9">
    <location>
        <begin position="383"/>
        <end position="400"/>
    </location>
</feature>
<keyword evidence="7" id="KW-0624">Polysaccharide degradation</keyword>
<dbReference type="InterPro" id="IPR045321">
    <property type="entry name" value="Cts1-like"/>
</dbReference>
<organism evidence="12 13">
    <name type="scientific">Tieghemiomyces parasiticus</name>
    <dbReference type="NCBI Taxonomy" id="78921"/>
    <lineage>
        <taxon>Eukaryota</taxon>
        <taxon>Fungi</taxon>
        <taxon>Fungi incertae sedis</taxon>
        <taxon>Zoopagomycota</taxon>
        <taxon>Kickxellomycotina</taxon>
        <taxon>Dimargaritomycetes</taxon>
        <taxon>Dimargaritales</taxon>
        <taxon>Dimargaritaceae</taxon>
        <taxon>Tieghemiomyces</taxon>
    </lineage>
</organism>
<dbReference type="PROSITE" id="PS51910">
    <property type="entry name" value="GH18_2"/>
    <property type="match status" value="1"/>
</dbReference>
<dbReference type="EMBL" id="JANBPT010000140">
    <property type="protein sequence ID" value="KAJ1926993.1"/>
    <property type="molecule type" value="Genomic_DNA"/>
</dbReference>
<dbReference type="PANTHER" id="PTHR45708:SF49">
    <property type="entry name" value="ENDOCHITINASE"/>
    <property type="match status" value="1"/>
</dbReference>
<dbReference type="Proteomes" id="UP001150569">
    <property type="component" value="Unassembled WGS sequence"/>
</dbReference>
<reference evidence="12" key="1">
    <citation type="submission" date="2022-07" db="EMBL/GenBank/DDBJ databases">
        <title>Phylogenomic reconstructions and comparative analyses of Kickxellomycotina fungi.</title>
        <authorList>
            <person name="Reynolds N.K."/>
            <person name="Stajich J.E."/>
            <person name="Barry K."/>
            <person name="Grigoriev I.V."/>
            <person name="Crous P."/>
            <person name="Smith M.E."/>
        </authorList>
    </citation>
    <scope>NUCLEOTIDE SEQUENCE</scope>
    <source>
        <strain evidence="12">RSA 861</strain>
    </source>
</reference>
<dbReference type="CDD" id="cd02877">
    <property type="entry name" value="GH18_hevamine_XipI_class_III"/>
    <property type="match status" value="1"/>
</dbReference>
<dbReference type="Gene3D" id="3.20.20.80">
    <property type="entry name" value="Glycosidases"/>
    <property type="match status" value="1"/>
</dbReference>
<dbReference type="SUPFAM" id="SSF51445">
    <property type="entry name" value="(Trans)glycosidases"/>
    <property type="match status" value="1"/>
</dbReference>
<feature type="compositionally biased region" description="Polar residues" evidence="9">
    <location>
        <begin position="365"/>
        <end position="382"/>
    </location>
</feature>
<keyword evidence="13" id="KW-1185">Reference proteome</keyword>
<evidence type="ECO:0000256" key="3">
    <source>
        <dbReference type="ARBA" id="ARBA00022801"/>
    </source>
</evidence>
<dbReference type="InterPro" id="IPR001223">
    <property type="entry name" value="Glyco_hydro18_cat"/>
</dbReference>
<evidence type="ECO:0000256" key="8">
    <source>
        <dbReference type="RuleBase" id="RU000489"/>
    </source>
</evidence>
<comment type="caution">
    <text evidence="12">The sequence shown here is derived from an EMBL/GenBank/DDBJ whole genome shotgun (WGS) entry which is preliminary data.</text>
</comment>
<evidence type="ECO:0000259" key="11">
    <source>
        <dbReference type="PROSITE" id="PS51910"/>
    </source>
</evidence>
<keyword evidence="10" id="KW-0732">Signal</keyword>
<dbReference type="InterPro" id="IPR050542">
    <property type="entry name" value="Glycosyl_Hydrlase18_Chitinase"/>
</dbReference>
<dbReference type="Pfam" id="PF00704">
    <property type="entry name" value="Glyco_hydro_18"/>
    <property type="match status" value="1"/>
</dbReference>
<evidence type="ECO:0000256" key="4">
    <source>
        <dbReference type="ARBA" id="ARBA00023024"/>
    </source>
</evidence>
<evidence type="ECO:0000256" key="5">
    <source>
        <dbReference type="ARBA" id="ARBA00023277"/>
    </source>
</evidence>
<evidence type="ECO:0000313" key="13">
    <source>
        <dbReference type="Proteomes" id="UP001150569"/>
    </source>
</evidence>
<keyword evidence="4" id="KW-0146">Chitin degradation</keyword>
<evidence type="ECO:0000256" key="10">
    <source>
        <dbReference type="SAM" id="SignalP"/>
    </source>
</evidence>
<dbReference type="GO" id="GO:0005576">
    <property type="term" value="C:extracellular region"/>
    <property type="evidence" value="ECO:0007669"/>
    <property type="project" value="TreeGrafter"/>
</dbReference>
<dbReference type="InterPro" id="IPR001579">
    <property type="entry name" value="Glyco_hydro_18_chit_AS"/>
</dbReference>
<evidence type="ECO:0000256" key="9">
    <source>
        <dbReference type="SAM" id="MobiDB-lite"/>
    </source>
</evidence>
<dbReference type="OrthoDB" id="6020543at2759"/>
<feature type="domain" description="GH18" evidence="11">
    <location>
        <begin position="34"/>
        <end position="334"/>
    </location>
</feature>
<dbReference type="EC" id="3.2.1.14" evidence="2"/>
<evidence type="ECO:0000313" key="12">
    <source>
        <dbReference type="EMBL" id="KAJ1926993.1"/>
    </source>
</evidence>
<keyword evidence="3 8" id="KW-0378">Hydrolase</keyword>